<dbReference type="GO" id="GO:0008483">
    <property type="term" value="F:transaminase activity"/>
    <property type="evidence" value="ECO:0007669"/>
    <property type="project" value="UniProtKB-KW"/>
</dbReference>
<keyword evidence="7" id="KW-0408">Iron</keyword>
<sequence length="392" mass="42014">MSTMSNRPIIYFDAAATTQCTDAVTAALVEFSDDSFGNPSSPHSMGRSAKLAVDQATASIACLLGCSCDELTLTSGATESNNIVVLGCADPGSRQNIVICPIDHKSTLAAASEMQRRGIELRRMRVDANGRIDIKHLASIVDANTALVTISYVNSEIGTIQDIAAISAMIKNNGALFHVDASQAAGKIDISSPHARIDCISISAHKICGPKGIGSLYVSSAAASRLRPLTFGGGQYRLRSGTLPVPLIVGFGIAAERINNTDFAHQWEAANYRRQIILEALRRHNVIYQLNSPTNNAVPHILNFSFPRVRSETIIKGLPTVCIASGSACNSKSILPSHVLTEVGYEEERVNTAIRLSFTADMDIEKIALGADIFAKKVCSLQKLITWEENSV</sequence>
<evidence type="ECO:0000256" key="2">
    <source>
        <dbReference type="ARBA" id="ARBA00006490"/>
    </source>
</evidence>
<feature type="domain" description="Aminotransferase class V" evidence="11">
    <location>
        <begin position="10"/>
        <end position="367"/>
    </location>
</feature>
<comment type="catalytic activity">
    <reaction evidence="9">
        <text>(sulfur carrier)-H + L-cysteine = (sulfur carrier)-SH + L-alanine</text>
        <dbReference type="Rhea" id="RHEA:43892"/>
        <dbReference type="Rhea" id="RHEA-COMP:14737"/>
        <dbReference type="Rhea" id="RHEA-COMP:14739"/>
        <dbReference type="ChEBI" id="CHEBI:29917"/>
        <dbReference type="ChEBI" id="CHEBI:35235"/>
        <dbReference type="ChEBI" id="CHEBI:57972"/>
        <dbReference type="ChEBI" id="CHEBI:64428"/>
        <dbReference type="EC" id="2.8.1.7"/>
    </reaction>
</comment>
<dbReference type="Gene3D" id="3.40.640.10">
    <property type="entry name" value="Type I PLP-dependent aspartate aminotransferase-like (Major domain)"/>
    <property type="match status" value="1"/>
</dbReference>
<comment type="similarity">
    <text evidence="2">Belongs to the class-V pyridoxal-phosphate-dependent aminotransferase family. NifS/IscS subfamily.</text>
</comment>
<accession>A0A127PD65</accession>
<evidence type="ECO:0000256" key="8">
    <source>
        <dbReference type="ARBA" id="ARBA00023014"/>
    </source>
</evidence>
<keyword evidence="12" id="KW-0032">Aminotransferase</keyword>
<evidence type="ECO:0000256" key="10">
    <source>
        <dbReference type="RuleBase" id="RU004504"/>
    </source>
</evidence>
<protein>
    <recommendedName>
        <fullName evidence="3">cysteine desulfurase</fullName>
        <ecNumber evidence="3">2.8.1.7</ecNumber>
    </recommendedName>
</protein>
<dbReference type="InterPro" id="IPR016454">
    <property type="entry name" value="Cysteine_dSase"/>
</dbReference>
<dbReference type="InterPro" id="IPR020578">
    <property type="entry name" value="Aminotrans_V_PyrdxlP_BS"/>
</dbReference>
<gene>
    <name evidence="12" type="ORF">CFter6_3006</name>
</gene>
<evidence type="ECO:0000256" key="3">
    <source>
        <dbReference type="ARBA" id="ARBA00012239"/>
    </source>
</evidence>
<organism evidence="12">
    <name type="scientific">Collimonas fungivorans</name>
    <dbReference type="NCBI Taxonomy" id="158899"/>
    <lineage>
        <taxon>Bacteria</taxon>
        <taxon>Pseudomonadati</taxon>
        <taxon>Pseudomonadota</taxon>
        <taxon>Betaproteobacteria</taxon>
        <taxon>Burkholderiales</taxon>
        <taxon>Oxalobacteraceae</taxon>
        <taxon>Collimonas</taxon>
    </lineage>
</organism>
<dbReference type="InterPro" id="IPR015424">
    <property type="entry name" value="PyrdxlP-dep_Trfase"/>
</dbReference>
<dbReference type="Pfam" id="PF00266">
    <property type="entry name" value="Aminotran_5"/>
    <property type="match status" value="1"/>
</dbReference>
<evidence type="ECO:0000256" key="6">
    <source>
        <dbReference type="ARBA" id="ARBA00022898"/>
    </source>
</evidence>
<dbReference type="PANTHER" id="PTHR11601:SF34">
    <property type="entry name" value="CYSTEINE DESULFURASE"/>
    <property type="match status" value="1"/>
</dbReference>
<evidence type="ECO:0000313" key="12">
    <source>
        <dbReference type="EMBL" id="AMO95663.1"/>
    </source>
</evidence>
<evidence type="ECO:0000256" key="4">
    <source>
        <dbReference type="ARBA" id="ARBA00022679"/>
    </source>
</evidence>
<dbReference type="PATRIC" id="fig|158899.10.peg.3000"/>
<evidence type="ECO:0000256" key="5">
    <source>
        <dbReference type="ARBA" id="ARBA00022723"/>
    </source>
</evidence>
<dbReference type="SUPFAM" id="SSF53383">
    <property type="entry name" value="PLP-dependent transferases"/>
    <property type="match status" value="1"/>
</dbReference>
<dbReference type="GO" id="GO:0051536">
    <property type="term" value="F:iron-sulfur cluster binding"/>
    <property type="evidence" value="ECO:0007669"/>
    <property type="project" value="UniProtKB-KW"/>
</dbReference>
<keyword evidence="5" id="KW-0479">Metal-binding</keyword>
<comment type="cofactor">
    <cofactor evidence="1 10">
        <name>pyridoxal 5'-phosphate</name>
        <dbReference type="ChEBI" id="CHEBI:597326"/>
    </cofactor>
</comment>
<keyword evidence="4 12" id="KW-0808">Transferase</keyword>
<evidence type="ECO:0000256" key="1">
    <source>
        <dbReference type="ARBA" id="ARBA00001933"/>
    </source>
</evidence>
<dbReference type="EC" id="2.8.1.7" evidence="3"/>
<name>A0A127PD65_9BURK</name>
<dbReference type="PIRSF" id="PIRSF005572">
    <property type="entry name" value="NifS"/>
    <property type="match status" value="1"/>
</dbReference>
<evidence type="ECO:0000256" key="9">
    <source>
        <dbReference type="ARBA" id="ARBA00050776"/>
    </source>
</evidence>
<evidence type="ECO:0000256" key="7">
    <source>
        <dbReference type="ARBA" id="ARBA00023004"/>
    </source>
</evidence>
<evidence type="ECO:0000313" key="13">
    <source>
        <dbReference type="Proteomes" id="UP000072421"/>
    </source>
</evidence>
<keyword evidence="6" id="KW-0663">Pyridoxal phosphate</keyword>
<keyword evidence="8" id="KW-0411">Iron-sulfur</keyword>
<dbReference type="Gene3D" id="3.90.1150.10">
    <property type="entry name" value="Aspartate Aminotransferase, domain 1"/>
    <property type="match status" value="1"/>
</dbReference>
<dbReference type="AlphaFoldDB" id="A0A127PD65"/>
<dbReference type="InterPro" id="IPR015422">
    <property type="entry name" value="PyrdxlP-dep_Trfase_small"/>
</dbReference>
<dbReference type="PANTHER" id="PTHR11601">
    <property type="entry name" value="CYSTEINE DESULFURYLASE FAMILY MEMBER"/>
    <property type="match status" value="1"/>
</dbReference>
<dbReference type="GO" id="GO:0031071">
    <property type="term" value="F:cysteine desulfurase activity"/>
    <property type="evidence" value="ECO:0007669"/>
    <property type="project" value="UniProtKB-EC"/>
</dbReference>
<proteinExistence type="inferred from homology"/>
<dbReference type="PROSITE" id="PS00595">
    <property type="entry name" value="AA_TRANSFER_CLASS_5"/>
    <property type="match status" value="1"/>
</dbReference>
<reference evidence="12 13" key="1">
    <citation type="submission" date="2015-11" db="EMBL/GenBank/DDBJ databases">
        <title>Exploring the genomic traits of fungus-feeding bacterial genus Collimonas.</title>
        <authorList>
            <person name="Song C."/>
            <person name="Schmidt R."/>
            <person name="de Jager V."/>
            <person name="Krzyzanowska D."/>
            <person name="Jongedijk E."/>
            <person name="Cankar K."/>
            <person name="Beekwilder J."/>
            <person name="van Veen A."/>
            <person name="de Boer W."/>
            <person name="van Veen J.A."/>
            <person name="Garbeva P."/>
        </authorList>
    </citation>
    <scope>NUCLEOTIDE SEQUENCE [LARGE SCALE GENOMIC DNA]</scope>
    <source>
        <strain evidence="12 13">Ter6</strain>
    </source>
</reference>
<dbReference type="EMBL" id="CP013232">
    <property type="protein sequence ID" value="AMO95663.1"/>
    <property type="molecule type" value="Genomic_DNA"/>
</dbReference>
<dbReference type="RefSeq" id="WP_205631395.1">
    <property type="nucleotide sequence ID" value="NZ_CP013232.1"/>
</dbReference>
<dbReference type="GO" id="GO:0046872">
    <property type="term" value="F:metal ion binding"/>
    <property type="evidence" value="ECO:0007669"/>
    <property type="project" value="UniProtKB-KW"/>
</dbReference>
<evidence type="ECO:0000259" key="11">
    <source>
        <dbReference type="Pfam" id="PF00266"/>
    </source>
</evidence>
<dbReference type="Proteomes" id="UP000072421">
    <property type="component" value="Chromosome"/>
</dbReference>
<dbReference type="InterPro" id="IPR000192">
    <property type="entry name" value="Aminotrans_V_dom"/>
</dbReference>
<dbReference type="InterPro" id="IPR015421">
    <property type="entry name" value="PyrdxlP-dep_Trfase_major"/>
</dbReference>